<evidence type="ECO:0000313" key="3">
    <source>
        <dbReference type="Proteomes" id="UP001318860"/>
    </source>
</evidence>
<accession>A0ABR0W5T4</accession>
<dbReference type="EMBL" id="JABTTQ020000013">
    <property type="protein sequence ID" value="KAK6142997.1"/>
    <property type="molecule type" value="Genomic_DNA"/>
</dbReference>
<dbReference type="PANTHER" id="PTHR12771:SF20">
    <property type="entry name" value="ELMO_CED-12 FAMILY PROTEIN"/>
    <property type="match status" value="1"/>
</dbReference>
<organism evidence="2 3">
    <name type="scientific">Rehmannia glutinosa</name>
    <name type="common">Chinese foxglove</name>
    <dbReference type="NCBI Taxonomy" id="99300"/>
    <lineage>
        <taxon>Eukaryota</taxon>
        <taxon>Viridiplantae</taxon>
        <taxon>Streptophyta</taxon>
        <taxon>Embryophyta</taxon>
        <taxon>Tracheophyta</taxon>
        <taxon>Spermatophyta</taxon>
        <taxon>Magnoliopsida</taxon>
        <taxon>eudicotyledons</taxon>
        <taxon>Gunneridae</taxon>
        <taxon>Pentapetalae</taxon>
        <taxon>asterids</taxon>
        <taxon>lamiids</taxon>
        <taxon>Lamiales</taxon>
        <taxon>Orobanchaceae</taxon>
        <taxon>Rehmannieae</taxon>
        <taxon>Rehmannia</taxon>
    </lineage>
</organism>
<evidence type="ECO:0000259" key="1">
    <source>
        <dbReference type="PROSITE" id="PS51335"/>
    </source>
</evidence>
<comment type="caution">
    <text evidence="2">The sequence shown here is derived from an EMBL/GenBank/DDBJ whole genome shotgun (WGS) entry which is preliminary data.</text>
</comment>
<name>A0ABR0W5T4_REHGL</name>
<protein>
    <recommendedName>
        <fullName evidence="1">ELMO domain-containing protein</fullName>
    </recommendedName>
</protein>
<evidence type="ECO:0000313" key="2">
    <source>
        <dbReference type="EMBL" id="KAK6142997.1"/>
    </source>
</evidence>
<feature type="domain" description="ELMO" evidence="1">
    <location>
        <begin position="106"/>
        <end position="296"/>
    </location>
</feature>
<sequence length="326" mass="37071">MCITTFTCFSVDLKGEITVPDLVAGSAAWLGKGLSCVCAQRRDSDARPSFDLTPAQVIFCWGELFEFQVSIAFKCNSHMWTSSDAEECLEKLQNRLDVAYDSTIPEHQEALWALWHAAFPGEELQGLISEQWKEMGWQGKDPSTDFRGGGFISLENLLYFARNFPDLLRKQEGDRALWEYPFAVGGVNITFMLIQMLDLEAEAIGIILQSAKCIMPHEYNIYVVHQLFSCFIFCSEAPDAVGATFLKFLAENESAFDLLYCITFKLMDHLWLSMHASYMDFNAVMKATRRQLESELLQEDIMRLEDLPSYSLLSRVKREKHKAGGL</sequence>
<keyword evidence="3" id="KW-1185">Reference proteome</keyword>
<reference evidence="2 3" key="1">
    <citation type="journal article" date="2021" name="Comput. Struct. Biotechnol. J.">
        <title>De novo genome assembly of the potent medicinal plant Rehmannia glutinosa using nanopore technology.</title>
        <authorList>
            <person name="Ma L."/>
            <person name="Dong C."/>
            <person name="Song C."/>
            <person name="Wang X."/>
            <person name="Zheng X."/>
            <person name="Niu Y."/>
            <person name="Chen S."/>
            <person name="Feng W."/>
        </authorList>
    </citation>
    <scope>NUCLEOTIDE SEQUENCE [LARGE SCALE GENOMIC DNA]</scope>
    <source>
        <strain evidence="2">DH-2019</strain>
    </source>
</reference>
<dbReference type="Pfam" id="PF04727">
    <property type="entry name" value="ELMO_CED12"/>
    <property type="match status" value="1"/>
</dbReference>
<dbReference type="Proteomes" id="UP001318860">
    <property type="component" value="Unassembled WGS sequence"/>
</dbReference>
<dbReference type="InterPro" id="IPR050868">
    <property type="entry name" value="ELMO_domain-containing"/>
</dbReference>
<proteinExistence type="predicted"/>
<dbReference type="InterPro" id="IPR006816">
    <property type="entry name" value="ELMO_dom"/>
</dbReference>
<dbReference type="PANTHER" id="PTHR12771">
    <property type="entry name" value="ENGULFMENT AND CELL MOTILITY"/>
    <property type="match status" value="1"/>
</dbReference>
<gene>
    <name evidence="2" type="ORF">DH2020_023345</name>
</gene>
<dbReference type="PROSITE" id="PS51335">
    <property type="entry name" value="ELMO"/>
    <property type="match status" value="1"/>
</dbReference>